<dbReference type="AlphaFoldDB" id="A0A1I5C545"/>
<keyword evidence="3" id="KW-1185">Reference proteome</keyword>
<accession>A0A1I5C545</accession>
<keyword evidence="1" id="KW-0472">Membrane</keyword>
<sequence>MEKQRLNPTLVYVLAIIGLLCCCFAGFGFILAGIAFIIAQSKIKQAQLNPEEYDLKSVNAMSTAKTVALVILIINVLYLLWSIYQIYAMGGWDAYMEQFDEAMKQFQQAQAE</sequence>
<evidence type="ECO:0000313" key="3">
    <source>
        <dbReference type="Proteomes" id="UP000198705"/>
    </source>
</evidence>
<dbReference type="RefSeq" id="WP_092208558.1">
    <property type="nucleotide sequence ID" value="NZ_FOVN01000004.1"/>
</dbReference>
<gene>
    <name evidence="2" type="ORF">SAMN04487989_104209</name>
</gene>
<evidence type="ECO:0000256" key="1">
    <source>
        <dbReference type="SAM" id="Phobius"/>
    </source>
</evidence>
<organism evidence="2 3">
    <name type="scientific">Bizionia echini</name>
    <dbReference type="NCBI Taxonomy" id="649333"/>
    <lineage>
        <taxon>Bacteria</taxon>
        <taxon>Pseudomonadati</taxon>
        <taxon>Bacteroidota</taxon>
        <taxon>Flavobacteriia</taxon>
        <taxon>Flavobacteriales</taxon>
        <taxon>Flavobacteriaceae</taxon>
        <taxon>Bizionia</taxon>
    </lineage>
</organism>
<dbReference type="STRING" id="649333.SAMN04487989_104209"/>
<keyword evidence="1" id="KW-1133">Transmembrane helix</keyword>
<keyword evidence="1" id="KW-0812">Transmembrane</keyword>
<dbReference type="OrthoDB" id="1099888at2"/>
<dbReference type="Proteomes" id="UP000198705">
    <property type="component" value="Unassembled WGS sequence"/>
</dbReference>
<dbReference type="EMBL" id="FOVN01000004">
    <property type="protein sequence ID" value="SFN82057.1"/>
    <property type="molecule type" value="Genomic_DNA"/>
</dbReference>
<evidence type="ECO:0000313" key="2">
    <source>
        <dbReference type="EMBL" id="SFN82057.1"/>
    </source>
</evidence>
<protein>
    <recommendedName>
        <fullName evidence="4">Interferon-induced transmembrane protein</fullName>
    </recommendedName>
</protein>
<proteinExistence type="predicted"/>
<feature type="transmembrane region" description="Helical" evidence="1">
    <location>
        <begin position="12"/>
        <end position="39"/>
    </location>
</feature>
<name>A0A1I5C545_9FLAO</name>
<feature type="transmembrane region" description="Helical" evidence="1">
    <location>
        <begin position="66"/>
        <end position="87"/>
    </location>
</feature>
<evidence type="ECO:0008006" key="4">
    <source>
        <dbReference type="Google" id="ProtNLM"/>
    </source>
</evidence>
<dbReference type="NCBIfam" id="NF040945">
    <property type="entry name" value="CCC_membrane"/>
    <property type="match status" value="1"/>
</dbReference>
<reference evidence="3" key="1">
    <citation type="submission" date="2016-10" db="EMBL/GenBank/DDBJ databases">
        <authorList>
            <person name="Varghese N."/>
            <person name="Submissions S."/>
        </authorList>
    </citation>
    <scope>NUCLEOTIDE SEQUENCE [LARGE SCALE GENOMIC DNA]</scope>
    <source>
        <strain evidence="3">DSM 23925</strain>
    </source>
</reference>